<name>A0A934IKN9_9HYPH</name>
<keyword evidence="1" id="KW-0732">Signal</keyword>
<reference evidence="3" key="1">
    <citation type="submission" date="2020-12" db="EMBL/GenBank/DDBJ databases">
        <title>Bacterial taxonomy.</title>
        <authorList>
            <person name="Pan X."/>
        </authorList>
    </citation>
    <scope>NUCLEOTIDE SEQUENCE</scope>
    <source>
        <strain evidence="3">B2012</strain>
    </source>
</reference>
<dbReference type="AlphaFoldDB" id="A0A934IKN9"/>
<evidence type="ECO:0000259" key="2">
    <source>
        <dbReference type="Pfam" id="PF04069"/>
    </source>
</evidence>
<accession>A0A934IKN9</accession>
<organism evidence="3 4">
    <name type="scientific">Acuticoccus mangrovi</name>
    <dbReference type="NCBI Taxonomy" id="2796142"/>
    <lineage>
        <taxon>Bacteria</taxon>
        <taxon>Pseudomonadati</taxon>
        <taxon>Pseudomonadota</taxon>
        <taxon>Alphaproteobacteria</taxon>
        <taxon>Hyphomicrobiales</taxon>
        <taxon>Amorphaceae</taxon>
        <taxon>Acuticoccus</taxon>
    </lineage>
</organism>
<evidence type="ECO:0000256" key="1">
    <source>
        <dbReference type="SAM" id="SignalP"/>
    </source>
</evidence>
<dbReference type="Pfam" id="PF04069">
    <property type="entry name" value="OpuAC"/>
    <property type="match status" value="1"/>
</dbReference>
<keyword evidence="4" id="KW-1185">Reference proteome</keyword>
<feature type="domain" description="ABC-type glycine betaine transport system substrate-binding" evidence="2">
    <location>
        <begin position="23"/>
        <end position="302"/>
    </location>
</feature>
<dbReference type="GO" id="GO:0043190">
    <property type="term" value="C:ATP-binding cassette (ABC) transporter complex"/>
    <property type="evidence" value="ECO:0007669"/>
    <property type="project" value="InterPro"/>
</dbReference>
<dbReference type="Proteomes" id="UP000609531">
    <property type="component" value="Unassembled WGS sequence"/>
</dbReference>
<dbReference type="Gene3D" id="3.40.190.10">
    <property type="entry name" value="Periplasmic binding protein-like II"/>
    <property type="match status" value="1"/>
</dbReference>
<sequence>MSAWVRSILTGACALAAGPALAATVVVGVPAWPSAEVTASIIGKVLEEHYGVAVRLRPIGSMELLGAIDRGEVDIHPEIWLPNLQSFVDDYAKSVVVADYGVTAMQGLCTTRDTVEATGIKSVGDLAKPEMAAYFDTDEDGKGEMWIGPASWSSARIERVRAKSYGYADTMMLLNMPEDMAMASIDAAAALGQPVVFYCYSPHYVFALHDIVRLEEPPHDPATWTIVQAEDDPAWLAHSTAASAWEPSHFHIGYARALADDQPAIVAFLQHIALTEDDAAMMSYAVHVEGRAPDAVADAWLADNKERIEEWVK</sequence>
<protein>
    <submittedName>
        <fullName evidence="3">Amino acid-binding protein</fullName>
    </submittedName>
</protein>
<dbReference type="EMBL" id="JAEKJA010000001">
    <property type="protein sequence ID" value="MBJ3774111.1"/>
    <property type="molecule type" value="Genomic_DNA"/>
</dbReference>
<dbReference type="RefSeq" id="WP_198880014.1">
    <property type="nucleotide sequence ID" value="NZ_JAEKJA010000001.1"/>
</dbReference>
<dbReference type="CDD" id="cd13642">
    <property type="entry name" value="PBP2_BCP_1"/>
    <property type="match status" value="1"/>
</dbReference>
<dbReference type="SUPFAM" id="SSF53850">
    <property type="entry name" value="Periplasmic binding protein-like II"/>
    <property type="match status" value="1"/>
</dbReference>
<dbReference type="Gene3D" id="3.10.105.10">
    <property type="entry name" value="Dipeptide-binding Protein, Domain 3"/>
    <property type="match status" value="1"/>
</dbReference>
<dbReference type="Gene3D" id="3.40.190.100">
    <property type="entry name" value="Glycine betaine-binding periplasmic protein, domain 2"/>
    <property type="match status" value="1"/>
</dbReference>
<feature type="chain" id="PRO_5037803009" evidence="1">
    <location>
        <begin position="23"/>
        <end position="313"/>
    </location>
</feature>
<evidence type="ECO:0000313" key="3">
    <source>
        <dbReference type="EMBL" id="MBJ3774111.1"/>
    </source>
</evidence>
<proteinExistence type="predicted"/>
<feature type="signal peptide" evidence="1">
    <location>
        <begin position="1"/>
        <end position="22"/>
    </location>
</feature>
<dbReference type="GO" id="GO:0022857">
    <property type="term" value="F:transmembrane transporter activity"/>
    <property type="evidence" value="ECO:0007669"/>
    <property type="project" value="InterPro"/>
</dbReference>
<comment type="caution">
    <text evidence="3">The sequence shown here is derived from an EMBL/GenBank/DDBJ whole genome shotgun (WGS) entry which is preliminary data.</text>
</comment>
<gene>
    <name evidence="3" type="ORF">JCR33_00315</name>
</gene>
<dbReference type="InterPro" id="IPR007210">
    <property type="entry name" value="ABC_Gly_betaine_transp_sub-bd"/>
</dbReference>
<evidence type="ECO:0000313" key="4">
    <source>
        <dbReference type="Proteomes" id="UP000609531"/>
    </source>
</evidence>